<evidence type="ECO:0000313" key="2">
    <source>
        <dbReference type="EMBL" id="GAA3631490.1"/>
    </source>
</evidence>
<evidence type="ECO:0000313" key="3">
    <source>
        <dbReference type="Proteomes" id="UP001501490"/>
    </source>
</evidence>
<accession>A0ABP7AGE1</accession>
<organism evidence="2 3">
    <name type="scientific">Microlunatus ginsengisoli</name>
    <dbReference type="NCBI Taxonomy" id="363863"/>
    <lineage>
        <taxon>Bacteria</taxon>
        <taxon>Bacillati</taxon>
        <taxon>Actinomycetota</taxon>
        <taxon>Actinomycetes</taxon>
        <taxon>Propionibacteriales</taxon>
        <taxon>Propionibacteriaceae</taxon>
        <taxon>Microlunatus</taxon>
    </lineage>
</organism>
<protein>
    <recommendedName>
        <fullName evidence="1">DUF6194 domain-containing protein</fullName>
    </recommendedName>
</protein>
<dbReference type="Pfam" id="PF19694">
    <property type="entry name" value="DUF6194"/>
    <property type="match status" value="1"/>
</dbReference>
<keyword evidence="3" id="KW-1185">Reference proteome</keyword>
<dbReference type="RefSeq" id="WP_344807426.1">
    <property type="nucleotide sequence ID" value="NZ_BAABAB010000028.1"/>
</dbReference>
<reference evidence="3" key="1">
    <citation type="journal article" date="2019" name="Int. J. Syst. Evol. Microbiol.">
        <title>The Global Catalogue of Microorganisms (GCM) 10K type strain sequencing project: providing services to taxonomists for standard genome sequencing and annotation.</title>
        <authorList>
            <consortium name="The Broad Institute Genomics Platform"/>
            <consortium name="The Broad Institute Genome Sequencing Center for Infectious Disease"/>
            <person name="Wu L."/>
            <person name="Ma J."/>
        </authorList>
    </citation>
    <scope>NUCLEOTIDE SEQUENCE [LARGE SCALE GENOMIC DNA]</scope>
    <source>
        <strain evidence="3">JCM 16929</strain>
    </source>
</reference>
<proteinExistence type="predicted"/>
<dbReference type="Proteomes" id="UP001501490">
    <property type="component" value="Unassembled WGS sequence"/>
</dbReference>
<gene>
    <name evidence="2" type="ORF">GCM10022236_37600</name>
</gene>
<comment type="caution">
    <text evidence="2">The sequence shown here is derived from an EMBL/GenBank/DDBJ whole genome shotgun (WGS) entry which is preliminary data.</text>
</comment>
<sequence>MTIDQIIAQVTALGGVLVLRPSPGDGSPELSWGDVFFYYAPDGVVPRTQPFATIVTKDYPDDRGSRLDAAGRFRLNIEARELAGVADADPSAEDVLFPHPVYGGLGWVSVVAPAERTRAVVTDLLARAHDAARARLERRCAADQG</sequence>
<evidence type="ECO:0000259" key="1">
    <source>
        <dbReference type="Pfam" id="PF19694"/>
    </source>
</evidence>
<dbReference type="InterPro" id="IPR045676">
    <property type="entry name" value="DUF6194"/>
</dbReference>
<dbReference type="EMBL" id="BAABAB010000028">
    <property type="protein sequence ID" value="GAA3631490.1"/>
    <property type="molecule type" value="Genomic_DNA"/>
</dbReference>
<name>A0ABP7AGE1_9ACTN</name>
<feature type="domain" description="DUF6194" evidence="1">
    <location>
        <begin position="1"/>
        <end position="139"/>
    </location>
</feature>